<evidence type="ECO:0000313" key="1">
    <source>
        <dbReference type="EMBL" id="CAL4154531.1"/>
    </source>
</evidence>
<protein>
    <recommendedName>
        <fullName evidence="3">SET domain-containing protein</fullName>
    </recommendedName>
</protein>
<accession>A0AAV2S006</accession>
<keyword evidence="2" id="KW-1185">Reference proteome</keyword>
<sequence>IFKKLGSICWREIHLRFLTFLIIEIKFRKTVRSVEPSTDKVIPDAVVLDQLMNLVQALSEAIPPGHPRVKPSPRLQQQQASTAQQLMQRVLGYSIVRGPSLVGGRGVNVAGSKAVCCSQLVGLYPGAIYLPYQPILLQSVGNPFIFRCADGILIDGNDKSISRMMYRSCSGRDRVGIHELADSSWLTEFPQNPLNVGQYVNNQSKGFPSNVCYHEITLEPGLIPITQRRFLPNLWYSTSEGRSVADVPLRLVALVATRDISPGEELFSDYFTIAH</sequence>
<name>A0AAV2S006_MEGNR</name>
<dbReference type="InterPro" id="IPR040415">
    <property type="entry name" value="SETD9"/>
</dbReference>
<proteinExistence type="predicted"/>
<evidence type="ECO:0000313" key="2">
    <source>
        <dbReference type="Proteomes" id="UP001497623"/>
    </source>
</evidence>
<feature type="non-terminal residue" evidence="1">
    <location>
        <position position="275"/>
    </location>
</feature>
<dbReference type="Proteomes" id="UP001497623">
    <property type="component" value="Unassembled WGS sequence"/>
</dbReference>
<comment type="caution">
    <text evidence="1">The sequence shown here is derived from an EMBL/GenBank/DDBJ whole genome shotgun (WGS) entry which is preliminary data.</text>
</comment>
<organism evidence="1 2">
    <name type="scientific">Meganyctiphanes norvegica</name>
    <name type="common">Northern krill</name>
    <name type="synonym">Thysanopoda norvegica</name>
    <dbReference type="NCBI Taxonomy" id="48144"/>
    <lineage>
        <taxon>Eukaryota</taxon>
        <taxon>Metazoa</taxon>
        <taxon>Ecdysozoa</taxon>
        <taxon>Arthropoda</taxon>
        <taxon>Crustacea</taxon>
        <taxon>Multicrustacea</taxon>
        <taxon>Malacostraca</taxon>
        <taxon>Eumalacostraca</taxon>
        <taxon>Eucarida</taxon>
        <taxon>Euphausiacea</taxon>
        <taxon>Euphausiidae</taxon>
        <taxon>Meganyctiphanes</taxon>
    </lineage>
</organism>
<dbReference type="AlphaFoldDB" id="A0AAV2S006"/>
<reference evidence="1 2" key="1">
    <citation type="submission" date="2024-05" db="EMBL/GenBank/DDBJ databases">
        <authorList>
            <person name="Wallberg A."/>
        </authorList>
    </citation>
    <scope>NUCLEOTIDE SEQUENCE [LARGE SCALE GENOMIC DNA]</scope>
</reference>
<gene>
    <name evidence="1" type="ORF">MNOR_LOCUS31352</name>
</gene>
<feature type="non-terminal residue" evidence="1">
    <location>
        <position position="1"/>
    </location>
</feature>
<dbReference type="PANTHER" id="PTHR33524:SF2">
    <property type="entry name" value="SET DOMAIN-CONTAINING PROTEIN 9"/>
    <property type="match status" value="1"/>
</dbReference>
<dbReference type="EMBL" id="CAXKWB010040271">
    <property type="protein sequence ID" value="CAL4154531.1"/>
    <property type="molecule type" value="Genomic_DNA"/>
</dbReference>
<dbReference type="PANTHER" id="PTHR33524">
    <property type="entry name" value="C5ORF35"/>
    <property type="match status" value="1"/>
</dbReference>
<evidence type="ECO:0008006" key="3">
    <source>
        <dbReference type="Google" id="ProtNLM"/>
    </source>
</evidence>
<dbReference type="InterPro" id="IPR046341">
    <property type="entry name" value="SET_dom_sf"/>
</dbReference>
<dbReference type="CDD" id="cd10537">
    <property type="entry name" value="SET_SETD9"/>
    <property type="match status" value="1"/>
</dbReference>
<dbReference type="SUPFAM" id="SSF82199">
    <property type="entry name" value="SET domain"/>
    <property type="match status" value="1"/>
</dbReference>